<feature type="domain" description="SANT" evidence="3">
    <location>
        <begin position="822"/>
        <end position="874"/>
    </location>
</feature>
<feature type="domain" description="Myb-like" evidence="2">
    <location>
        <begin position="1176"/>
        <end position="1226"/>
    </location>
</feature>
<feature type="compositionally biased region" description="Polar residues" evidence="1">
    <location>
        <begin position="73"/>
        <end position="110"/>
    </location>
</feature>
<dbReference type="Proteomes" id="UP000002866">
    <property type="component" value="Chromosome 10"/>
</dbReference>
<feature type="region of interest" description="Disordered" evidence="1">
    <location>
        <begin position="358"/>
        <end position="424"/>
    </location>
</feature>
<feature type="region of interest" description="Disordered" evidence="1">
    <location>
        <begin position="157"/>
        <end position="210"/>
    </location>
</feature>
<keyword evidence="5" id="KW-1185">Reference proteome</keyword>
<dbReference type="InterPro" id="IPR009057">
    <property type="entry name" value="Homeodomain-like_sf"/>
</dbReference>
<gene>
    <name evidence="4" type="primary">TBLA0J01220</name>
    <name evidence="4" type="ORF">TBLA_0J01220</name>
</gene>
<dbReference type="InterPro" id="IPR001005">
    <property type="entry name" value="SANT/Myb"/>
</dbReference>
<feature type="compositionally biased region" description="Low complexity" evidence="1">
    <location>
        <begin position="1028"/>
        <end position="1037"/>
    </location>
</feature>
<feature type="compositionally biased region" description="Polar residues" evidence="1">
    <location>
        <begin position="305"/>
        <end position="324"/>
    </location>
</feature>
<feature type="compositionally biased region" description="Low complexity" evidence="1">
    <location>
        <begin position="1075"/>
        <end position="1093"/>
    </location>
</feature>
<evidence type="ECO:0000259" key="2">
    <source>
        <dbReference type="PROSITE" id="PS50090"/>
    </source>
</evidence>
<dbReference type="STRING" id="1071380.I2H9R7"/>
<dbReference type="HOGENOM" id="CLU_239448_0_0_1"/>
<feature type="region of interest" description="Disordered" evidence="1">
    <location>
        <begin position="484"/>
        <end position="517"/>
    </location>
</feature>
<feature type="region of interest" description="Disordered" evidence="1">
    <location>
        <begin position="690"/>
        <end position="755"/>
    </location>
</feature>
<dbReference type="SMART" id="SM00717">
    <property type="entry name" value="SANT"/>
    <property type="match status" value="2"/>
</dbReference>
<feature type="region of interest" description="Disordered" evidence="1">
    <location>
        <begin position="1028"/>
        <end position="1093"/>
    </location>
</feature>
<feature type="compositionally biased region" description="Low complexity" evidence="1">
    <location>
        <begin position="903"/>
        <end position="914"/>
    </location>
</feature>
<dbReference type="GeneID" id="14498302"/>
<dbReference type="PROSITE" id="PS50090">
    <property type="entry name" value="MYB_LIKE"/>
    <property type="match status" value="1"/>
</dbReference>
<feature type="compositionally biased region" description="Low complexity" evidence="1">
    <location>
        <begin position="12"/>
        <end position="32"/>
    </location>
</feature>
<feature type="compositionally biased region" description="Basic and acidic residues" evidence="1">
    <location>
        <begin position="710"/>
        <end position="723"/>
    </location>
</feature>
<feature type="compositionally biased region" description="Basic residues" evidence="1">
    <location>
        <begin position="697"/>
        <end position="709"/>
    </location>
</feature>
<sequence>MVHHPIPSYYRGSHNNNNSNGNANELNSNGTNTMDNSLMNITSRKRYHYSNPNLNHSINNKSKNNLFQRIGNQSIPTSSANSIPITNGNHTPVPSTKPTSRYGPNSRPTTSHNNNLHSNINNNTKISNNINNTMAPITTGTSRYKSVENDTPFSAGADHYSRYSGNSTSSTNINTIHPTSSRYNKSFTRPRSVDNNISGMISGNIPPSSSLDSLNYYKSSNSSMISNNRYRHRNNNSPRPYWKPNFKNNNNNNTLSSNNTNNNNNNNPKYSNNQISTDYDNYSSNHSQASPINNPNLINPFLTNKNKPSSTTHLQKNKTPSNTSLHNNVIHSNGINNSIISPIKRPYSTDDISLNTTAPNVTTSANSSSSSNSTVTTPISKSNNTIELNEPLKNESQISEPPKSASITTEQSLKEDTKVETPQPKTDIKVDETEKDDINEMQIINNPDKVSSSENAIEDKASISPLNTDTTDLDPKFLWAQCPQPTENKDIKHTDDNNEDEDGDIEMGEETEDTKAGQDIIVKKDESSKKLIDINKNPSKSSSDYEYLTDYKLLEMDIPKLQKYIDTPTPYPPPIREISSCIFPMNEIETKLWYLKNLKNDIQIINEKYLPKTSKLTINSLSEYSFFNKNIMKFNNTLKYILLRKNLKLNKKLYSLNLKLKYQYLNELNKNWNDNNQVLKDLSDKLRKDELDSVQKSKQRNSSSRKSKSDHKDRDNKREDSNDSLHNSTTNNDNDNNSNEMETNNSSSSISLTRRRNRADFVDDEDIENVLLQIDPDYKHQQLAAKIPDLIQNPIKRFRLRFQDVNNLVTNKNKWASRILTDGVDNFTDLEHQVFLEAYLNHPKKFGKISNLMNFKRSPEDCVLHYYKTKKEVNYKQLIIEKNKKRKNIANAKRKIKKKEKSNNSVVSNNNANTSVNDISNSSIDVINQSLELEPSNTPITSTIVADPVVPIVPVTEAISQPTISPSISANAITPPTIEYASYNDRHFVSSASQKSPNDVITQRTICNDTPIAATDTHIEPIPITNGTITPIINKTPDTNTSHQDITSNIPAKSKTPELPTQESVVKNDVTSIPNMTNNLTNVNTTSDTSVTSPQIAISENSGNESNFTGKRIRDLLDNSITTTPTPITTPVMPQVASFTNSANSSNPLTNSPKNLTTSSPSMGDNQYARKRNKHNPDHKSSYWSVKETNMFPELLKKFGSDWSLISSALNTKSATMVKNYYQRNCNQLGWKQIVGKADQIKKLHSTHSQEAISGNSEADDTTSGTTNVPFSSPTQQHMNINAAVQSYPVQPVGQITSQSPVTAINSMHVPQQPLSIPSQQQPTVGYFLNRNPATSPLENSTNSLTPDSLSSKPFEPPATNQDLFSRISTLNTESAIPAPTSPSFQFGTKPVDNKKLTAQLPPQSQPHSLPQQQGYSNSSSTSASASPLVQHQTPSQYPQTSPSSGSTNLISSVPPASTVPKISNILKVQVAPPRINLHQDHMSNSITSLLNTDTESYYQPRLPSFFHQSTVRTTPDSSSTNAKPMSPISNGMNGNISPTVPIRSPYSTISRPDGSAITTANTNMIAPAASGPSHIILQEPQLPRKQNIKSNSISLLLNQESGNVLPLQSTRLSASQLPTSQISSNIRSECVNNVTSTTRMIPNLPNISTTSNLNKNMSINNTITNNNNGMLPLQNQIPRSTNDVNTINNSNVGTTNTSVSRPLSNVNEMQMNFSLDPLAALAAVASAPEGIDPTAANSPSTSTPRIQK</sequence>
<feature type="compositionally biased region" description="Low complexity" evidence="1">
    <location>
        <begin position="235"/>
        <end position="273"/>
    </location>
</feature>
<name>I2H9R7_HENB6</name>
<dbReference type="KEGG" id="tbl:TBLA_0J01220"/>
<feature type="region of interest" description="Disordered" evidence="1">
    <location>
        <begin position="1510"/>
        <end position="1537"/>
    </location>
</feature>
<feature type="region of interest" description="Disordered" evidence="1">
    <location>
        <begin position="1"/>
        <end position="37"/>
    </location>
</feature>
<dbReference type="GO" id="GO:0006357">
    <property type="term" value="P:regulation of transcription by RNA polymerase II"/>
    <property type="evidence" value="ECO:0007669"/>
    <property type="project" value="TreeGrafter"/>
</dbReference>
<feature type="compositionally biased region" description="Low complexity" evidence="1">
    <location>
        <begin position="111"/>
        <end position="130"/>
    </location>
</feature>
<feature type="compositionally biased region" description="Polar residues" evidence="1">
    <location>
        <begin position="394"/>
        <end position="411"/>
    </location>
</feature>
<feature type="compositionally biased region" description="Low complexity" evidence="1">
    <location>
        <begin position="164"/>
        <end position="181"/>
    </location>
</feature>
<feature type="region of interest" description="Disordered" evidence="1">
    <location>
        <begin position="1396"/>
        <end position="1457"/>
    </location>
</feature>
<dbReference type="PANTHER" id="PTHR13992:SF39">
    <property type="entry name" value="SMRTER, ISOFORM G"/>
    <property type="match status" value="1"/>
</dbReference>
<feature type="region of interest" description="Disordered" evidence="1">
    <location>
        <begin position="1246"/>
        <end position="1275"/>
    </location>
</feature>
<dbReference type="FunFam" id="1.10.10.60:FF:000431">
    <property type="entry name" value="Set3C deacetylase complex subunit"/>
    <property type="match status" value="1"/>
</dbReference>
<dbReference type="PANTHER" id="PTHR13992">
    <property type="entry name" value="NUCLEAR RECEPTOR CO-REPRESSOR RELATED NCOR"/>
    <property type="match status" value="1"/>
</dbReference>
<feature type="region of interest" description="Disordered" evidence="1">
    <location>
        <begin position="73"/>
        <end position="130"/>
    </location>
</feature>
<dbReference type="SUPFAM" id="SSF46689">
    <property type="entry name" value="Homeodomain-like"/>
    <property type="match status" value="2"/>
</dbReference>
<feature type="compositionally biased region" description="Polar residues" evidence="1">
    <location>
        <begin position="1138"/>
        <end position="1165"/>
    </location>
</feature>
<dbReference type="InterPro" id="IPR017884">
    <property type="entry name" value="SANT_dom"/>
</dbReference>
<dbReference type="EMBL" id="HE806325">
    <property type="protein sequence ID" value="CCH63119.1"/>
    <property type="molecule type" value="Genomic_DNA"/>
</dbReference>
<dbReference type="Pfam" id="PF00249">
    <property type="entry name" value="Myb_DNA-binding"/>
    <property type="match status" value="2"/>
</dbReference>
<dbReference type="RefSeq" id="XP_004182638.1">
    <property type="nucleotide sequence ID" value="XM_004182590.1"/>
</dbReference>
<feature type="region of interest" description="Disordered" evidence="1">
    <location>
        <begin position="894"/>
        <end position="914"/>
    </location>
</feature>
<dbReference type="FunCoup" id="I2H9R7">
    <property type="interactions" value="171"/>
</dbReference>
<feature type="compositionally biased region" description="Polar residues" evidence="1">
    <location>
        <begin position="274"/>
        <end position="290"/>
    </location>
</feature>
<feature type="compositionally biased region" description="Low complexity" evidence="1">
    <location>
        <begin position="358"/>
        <end position="378"/>
    </location>
</feature>
<dbReference type="PROSITE" id="PS51293">
    <property type="entry name" value="SANT"/>
    <property type="match status" value="1"/>
</dbReference>
<feature type="compositionally biased region" description="Polar residues" evidence="1">
    <location>
        <begin position="1332"/>
        <end position="1352"/>
    </location>
</feature>
<feature type="compositionally biased region" description="Polar residues" evidence="1">
    <location>
        <begin position="1038"/>
        <end position="1051"/>
    </location>
</feature>
<dbReference type="CDD" id="cd00167">
    <property type="entry name" value="SANT"/>
    <property type="match status" value="2"/>
</dbReference>
<feature type="compositionally biased region" description="Polar residues" evidence="1">
    <location>
        <begin position="1059"/>
        <end position="1074"/>
    </location>
</feature>
<dbReference type="GO" id="GO:0034967">
    <property type="term" value="C:Set3 complex"/>
    <property type="evidence" value="ECO:0007669"/>
    <property type="project" value="TreeGrafter"/>
</dbReference>
<accession>I2H9R7</accession>
<feature type="region of interest" description="Disordered" evidence="1">
    <location>
        <begin position="302"/>
        <end position="324"/>
    </location>
</feature>
<organism evidence="4 5">
    <name type="scientific">Henningerozyma blattae (strain ATCC 34711 / CBS 6284 / DSM 70876 / NBRC 10599 / NRRL Y-10934 / UCD 77-7)</name>
    <name type="common">Yeast</name>
    <name type="synonym">Tetrapisispora blattae</name>
    <dbReference type="NCBI Taxonomy" id="1071380"/>
    <lineage>
        <taxon>Eukaryota</taxon>
        <taxon>Fungi</taxon>
        <taxon>Dikarya</taxon>
        <taxon>Ascomycota</taxon>
        <taxon>Saccharomycotina</taxon>
        <taxon>Saccharomycetes</taxon>
        <taxon>Saccharomycetales</taxon>
        <taxon>Saccharomycetaceae</taxon>
        <taxon>Henningerozyma</taxon>
    </lineage>
</organism>
<feature type="region of interest" description="Disordered" evidence="1">
    <location>
        <begin position="1138"/>
        <end position="1182"/>
    </location>
</feature>
<feature type="compositionally biased region" description="Acidic residues" evidence="1">
    <location>
        <begin position="497"/>
        <end position="512"/>
    </location>
</feature>
<evidence type="ECO:0000313" key="4">
    <source>
        <dbReference type="EMBL" id="CCH63119.1"/>
    </source>
</evidence>
<dbReference type="OrthoDB" id="10258692at2759"/>
<feature type="compositionally biased region" description="Polar residues" evidence="1">
    <location>
        <begin position="1247"/>
        <end position="1275"/>
    </location>
</feature>
<feature type="compositionally biased region" description="Basic and acidic residues" evidence="1">
    <location>
        <begin position="487"/>
        <end position="496"/>
    </location>
</feature>
<protein>
    <submittedName>
        <fullName evidence="4">Uncharacterized protein</fullName>
    </submittedName>
</protein>
<proteinExistence type="predicted"/>
<feature type="region of interest" description="Disordered" evidence="1">
    <location>
        <begin position="1325"/>
        <end position="1361"/>
    </location>
</feature>
<dbReference type="eggNOG" id="KOG1878">
    <property type="taxonomic scope" value="Eukaryota"/>
</dbReference>
<feature type="region of interest" description="Disordered" evidence="1">
    <location>
        <begin position="225"/>
        <end position="290"/>
    </location>
</feature>
<evidence type="ECO:0000256" key="1">
    <source>
        <dbReference type="SAM" id="MobiDB-lite"/>
    </source>
</evidence>
<evidence type="ECO:0000259" key="3">
    <source>
        <dbReference type="PROSITE" id="PS51293"/>
    </source>
</evidence>
<feature type="compositionally biased region" description="Low complexity" evidence="1">
    <location>
        <begin position="1400"/>
        <end position="1448"/>
    </location>
</feature>
<dbReference type="InterPro" id="IPR051571">
    <property type="entry name" value="N-CoR_corepressor"/>
</dbReference>
<dbReference type="Gene3D" id="1.10.10.60">
    <property type="entry name" value="Homeodomain-like"/>
    <property type="match status" value="2"/>
</dbReference>
<reference evidence="4 5" key="1">
    <citation type="journal article" date="2011" name="Proc. Natl. Acad. Sci. U.S.A.">
        <title>Evolutionary erosion of yeast sex chromosomes by mating-type switching accidents.</title>
        <authorList>
            <person name="Gordon J.L."/>
            <person name="Armisen D."/>
            <person name="Proux-Wera E."/>
            <person name="Oheigeartaigh S.S."/>
            <person name="Byrne K.P."/>
            <person name="Wolfe K.H."/>
        </authorList>
    </citation>
    <scope>NUCLEOTIDE SEQUENCE [LARGE SCALE GENOMIC DNA]</scope>
    <source>
        <strain evidence="5">ATCC 34711 / CBS 6284 / DSM 70876 / NBRC 10599 / NRRL Y-10934 / UCD 77-7</strain>
    </source>
</reference>
<dbReference type="OMA" id="KRCKHEQ"/>
<dbReference type="InParanoid" id="I2H9R7"/>
<feature type="compositionally biased region" description="Low complexity" evidence="1">
    <location>
        <begin position="724"/>
        <end position="752"/>
    </location>
</feature>
<feature type="compositionally biased region" description="Polar residues" evidence="1">
    <location>
        <begin position="182"/>
        <end position="210"/>
    </location>
</feature>
<evidence type="ECO:0000313" key="5">
    <source>
        <dbReference type="Proteomes" id="UP000002866"/>
    </source>
</evidence>